<dbReference type="Pfam" id="PF07804">
    <property type="entry name" value="HipA_C"/>
    <property type="match status" value="1"/>
</dbReference>
<sequence>MPVLFHRDSPVAKVTPSPAGLNLIYDETWRASPEAFPVSLSMPMAEAAWPPEVVVPWVMNLLPEGEPMRAMQRALGVAQEDVLGLLSAAGGDVAGALRVGGPRAEQGDYRPLPTPDDLERIIGELPRKPFLAGDKGVTMSLAGAQDKLPVALLNGQIVIPLDGAPSTHILKPDNPRLPGSVQNEALCMLLAARCRLPTASVTTGRAGDRSYLLVDRYDRAGHAPAATRLHQEDFCQALRLPPGAKYERNQTGVRGPSLADMFALVRRHMTAVDITRLLDAVIFNIAIGNVDSHAKNYSILLTADGAALAPLYDLMSGLPWPGITQNHAQAVGGQVRGRHIQARHWRRMAEACGLAPAATVRRVIALTDRIQREIGAAAEAVAAMPAGGGAFLDGLMRNITERAALVGRNAARDDGGDDADGEGPAVRGEAFPSSSN</sequence>
<feature type="region of interest" description="Disordered" evidence="4">
    <location>
        <begin position="409"/>
        <end position="436"/>
    </location>
</feature>
<protein>
    <submittedName>
        <fullName evidence="7">Type II toxin-antitoxin system HipA family toxin</fullName>
    </submittedName>
</protein>
<dbReference type="RefSeq" id="WP_250201843.1">
    <property type="nucleotide sequence ID" value="NZ_CP097649.1"/>
</dbReference>
<keyword evidence="2" id="KW-0808">Transferase</keyword>
<evidence type="ECO:0000259" key="5">
    <source>
        <dbReference type="Pfam" id="PF07804"/>
    </source>
</evidence>
<feature type="domain" description="HipA-like C-terminal" evidence="5">
    <location>
        <begin position="139"/>
        <end position="365"/>
    </location>
</feature>
<evidence type="ECO:0000313" key="7">
    <source>
        <dbReference type="EMBL" id="URI15057.1"/>
    </source>
</evidence>
<evidence type="ECO:0000256" key="1">
    <source>
        <dbReference type="ARBA" id="ARBA00010164"/>
    </source>
</evidence>
<dbReference type="NCBIfam" id="TIGR03071">
    <property type="entry name" value="couple_hipA"/>
    <property type="match status" value="1"/>
</dbReference>
<keyword evidence="3" id="KW-0418">Kinase</keyword>
<dbReference type="CDD" id="cd17793">
    <property type="entry name" value="HipA"/>
    <property type="match status" value="1"/>
</dbReference>
<keyword evidence="8" id="KW-1185">Reference proteome</keyword>
<evidence type="ECO:0000259" key="6">
    <source>
        <dbReference type="Pfam" id="PF13657"/>
    </source>
</evidence>
<dbReference type="InterPro" id="IPR052028">
    <property type="entry name" value="HipA_Ser/Thr_kinase"/>
</dbReference>
<gene>
    <name evidence="7" type="ORF">M8231_14860</name>
</gene>
<dbReference type="PANTHER" id="PTHR37419">
    <property type="entry name" value="SERINE/THREONINE-PROTEIN KINASE TOXIN HIPA"/>
    <property type="match status" value="1"/>
</dbReference>
<dbReference type="PANTHER" id="PTHR37419:SF1">
    <property type="entry name" value="SERINE_THREONINE-PROTEIN KINASE TOXIN HIPA"/>
    <property type="match status" value="1"/>
</dbReference>
<accession>A0ABY4SJA5</accession>
<dbReference type="InterPro" id="IPR017508">
    <property type="entry name" value="HipA_N1"/>
</dbReference>
<feature type="domain" description="HipA N-terminal subdomain 1" evidence="6">
    <location>
        <begin position="7"/>
        <end position="99"/>
    </location>
</feature>
<comment type="similarity">
    <text evidence="1">Belongs to the HipA Ser/Thr kinase family.</text>
</comment>
<evidence type="ECO:0000256" key="3">
    <source>
        <dbReference type="ARBA" id="ARBA00022777"/>
    </source>
</evidence>
<dbReference type="InterPro" id="IPR012893">
    <property type="entry name" value="HipA-like_C"/>
</dbReference>
<dbReference type="Gene3D" id="1.10.1070.20">
    <property type="match status" value="1"/>
</dbReference>
<dbReference type="Proteomes" id="UP001055429">
    <property type="component" value="Chromosome"/>
</dbReference>
<dbReference type="Pfam" id="PF13657">
    <property type="entry name" value="Couple_hipA"/>
    <property type="match status" value="1"/>
</dbReference>
<organism evidence="7 8">
    <name type="scientific">Brevundimonas albigilva</name>
    <dbReference type="NCBI Taxonomy" id="1312364"/>
    <lineage>
        <taxon>Bacteria</taxon>
        <taxon>Pseudomonadati</taxon>
        <taxon>Pseudomonadota</taxon>
        <taxon>Alphaproteobacteria</taxon>
        <taxon>Caulobacterales</taxon>
        <taxon>Caulobacteraceae</taxon>
        <taxon>Brevundimonas</taxon>
    </lineage>
</organism>
<evidence type="ECO:0000256" key="4">
    <source>
        <dbReference type="SAM" id="MobiDB-lite"/>
    </source>
</evidence>
<evidence type="ECO:0000313" key="8">
    <source>
        <dbReference type="Proteomes" id="UP001055429"/>
    </source>
</evidence>
<proteinExistence type="inferred from homology"/>
<name>A0ABY4SJA5_9CAUL</name>
<dbReference type="EMBL" id="CP097649">
    <property type="protein sequence ID" value="URI15057.1"/>
    <property type="molecule type" value="Genomic_DNA"/>
</dbReference>
<evidence type="ECO:0000256" key="2">
    <source>
        <dbReference type="ARBA" id="ARBA00022679"/>
    </source>
</evidence>
<reference evidence="7" key="1">
    <citation type="submission" date="2022-05" db="EMBL/GenBank/DDBJ databases">
        <title>Brevundimonas albigilva TT17 genome sequence.</title>
        <authorList>
            <person name="Lee K."/>
            <person name="Son H."/>
        </authorList>
    </citation>
    <scope>NUCLEOTIDE SEQUENCE</scope>
    <source>
        <strain evidence="7">TT17</strain>
    </source>
</reference>